<dbReference type="EMBL" id="BT142242">
    <property type="protein sequence ID" value="AFK42036.1"/>
    <property type="molecule type" value="mRNA"/>
</dbReference>
<protein>
    <submittedName>
        <fullName evidence="2">Uncharacterized protein</fullName>
    </submittedName>
</protein>
<sequence>MLWSTWLMPMTRKDLLSRKKSWMLSSLMSLWLMSPFLFLETR</sequence>
<keyword evidence="1" id="KW-1133">Transmembrane helix</keyword>
<proteinExistence type="evidence at transcript level"/>
<accession>I3SP44</accession>
<evidence type="ECO:0000313" key="2">
    <source>
        <dbReference type="EMBL" id="AFK42036.1"/>
    </source>
</evidence>
<keyword evidence="1" id="KW-0812">Transmembrane</keyword>
<evidence type="ECO:0000256" key="1">
    <source>
        <dbReference type="SAM" id="Phobius"/>
    </source>
</evidence>
<organism evidence="2">
    <name type="scientific">Lotus japonicus</name>
    <name type="common">Lotus corniculatus var. japonicus</name>
    <dbReference type="NCBI Taxonomy" id="34305"/>
    <lineage>
        <taxon>Eukaryota</taxon>
        <taxon>Viridiplantae</taxon>
        <taxon>Streptophyta</taxon>
        <taxon>Embryophyta</taxon>
        <taxon>Tracheophyta</taxon>
        <taxon>Spermatophyta</taxon>
        <taxon>Magnoliopsida</taxon>
        <taxon>eudicotyledons</taxon>
        <taxon>Gunneridae</taxon>
        <taxon>Pentapetalae</taxon>
        <taxon>rosids</taxon>
        <taxon>fabids</taxon>
        <taxon>Fabales</taxon>
        <taxon>Fabaceae</taxon>
        <taxon>Papilionoideae</taxon>
        <taxon>50 kb inversion clade</taxon>
        <taxon>NPAAA clade</taxon>
        <taxon>Hologalegina</taxon>
        <taxon>robinioid clade</taxon>
        <taxon>Loteae</taxon>
        <taxon>Lotus</taxon>
    </lineage>
</organism>
<feature type="transmembrane region" description="Helical" evidence="1">
    <location>
        <begin position="21"/>
        <end position="39"/>
    </location>
</feature>
<reference evidence="2" key="1">
    <citation type="submission" date="2012-05" db="EMBL/GenBank/DDBJ databases">
        <authorList>
            <person name="Krishnakumar V."/>
            <person name="Cheung F."/>
            <person name="Xiao Y."/>
            <person name="Chan A."/>
            <person name="Moskal W.A."/>
            <person name="Town C.D."/>
        </authorList>
    </citation>
    <scope>NUCLEOTIDE SEQUENCE</scope>
</reference>
<keyword evidence="1" id="KW-0472">Membrane</keyword>
<dbReference type="AlphaFoldDB" id="I3SP44"/>
<name>I3SP44_LOTJA</name>